<sequence length="176" mass="19778">MTSIAQAKHMAKRLRAHYATHNLTISHSAALEQVADQLGYKDWNTAAAALDDTPAVTAVSFERCIAILRIFDEAKAREFYCDFLGFSIEFEHRFAPDLPLYLGIERAGLKVHLSEHHGDASPGTTLFVPTLNIHALRDELQAKRYGYGRPELVEQGWGQVLEVHDPFGNRIRFCEG</sequence>
<comment type="caution">
    <text evidence="5">The sequence shown here is derived from an EMBL/GenBank/DDBJ whole genome shotgun (WGS) entry which is preliminary data.</text>
</comment>
<evidence type="ECO:0000313" key="6">
    <source>
        <dbReference type="Proteomes" id="UP001380290"/>
    </source>
</evidence>
<proteinExistence type="inferred from homology"/>
<evidence type="ECO:0000313" key="5">
    <source>
        <dbReference type="EMBL" id="MEJ5861942.1"/>
    </source>
</evidence>
<evidence type="ECO:0000256" key="3">
    <source>
        <dbReference type="ARBA" id="ARBA00023251"/>
    </source>
</evidence>
<accession>A0ABU8QMS0</accession>
<evidence type="ECO:0000256" key="2">
    <source>
        <dbReference type="ARBA" id="ARBA00021572"/>
    </source>
</evidence>
<keyword evidence="6" id="KW-1185">Reference proteome</keyword>
<dbReference type="RefSeq" id="WP_339598056.1">
    <property type="nucleotide sequence ID" value="NZ_JBBHLC010000003.1"/>
</dbReference>
<feature type="domain" description="VOC" evidence="4">
    <location>
        <begin position="60"/>
        <end position="176"/>
    </location>
</feature>
<dbReference type="InterPro" id="IPR000335">
    <property type="entry name" value="Bleomycin-R"/>
</dbReference>
<keyword evidence="3" id="KW-0046">Antibiotic resistance</keyword>
<dbReference type="SUPFAM" id="SSF54593">
    <property type="entry name" value="Glyoxalase/Bleomycin resistance protein/Dihydroxybiphenyl dioxygenase"/>
    <property type="match status" value="1"/>
</dbReference>
<organism evidence="5 6">
    <name type="scientific">Pseudomonas farsensis</name>
    <dbReference type="NCBI Taxonomy" id="2745492"/>
    <lineage>
        <taxon>Bacteria</taxon>
        <taxon>Pseudomonadati</taxon>
        <taxon>Pseudomonadota</taxon>
        <taxon>Gammaproteobacteria</taxon>
        <taxon>Pseudomonadales</taxon>
        <taxon>Pseudomonadaceae</taxon>
        <taxon>Pseudomonas</taxon>
    </lineage>
</organism>
<evidence type="ECO:0000259" key="4">
    <source>
        <dbReference type="PROSITE" id="PS51819"/>
    </source>
</evidence>
<protein>
    <recommendedName>
        <fullName evidence="2">Bleomycin resistance protein</fullName>
    </recommendedName>
</protein>
<dbReference type="Proteomes" id="UP001380290">
    <property type="component" value="Unassembled WGS sequence"/>
</dbReference>
<evidence type="ECO:0000256" key="1">
    <source>
        <dbReference type="ARBA" id="ARBA00011051"/>
    </source>
</evidence>
<comment type="similarity">
    <text evidence="1">Belongs to the bleomycin resistance protein family.</text>
</comment>
<reference evidence="5 6" key="1">
    <citation type="submission" date="2024-02" db="EMBL/GenBank/DDBJ databases">
        <title>Identification of pathogenicity and growth-promoting function of Pseudomonas putida variant.</title>
        <authorList>
            <person name="Sun J."/>
        </authorList>
    </citation>
    <scope>NUCLEOTIDE SEQUENCE [LARGE SCALE GENOMIC DNA]</scope>
    <source>
        <strain evidence="5 6">A03</strain>
    </source>
</reference>
<dbReference type="Pfam" id="PF19581">
    <property type="entry name" value="Glyoxalase_7"/>
    <property type="match status" value="1"/>
</dbReference>
<dbReference type="InterPro" id="IPR037523">
    <property type="entry name" value="VOC_core"/>
</dbReference>
<dbReference type="CDD" id="cd08349">
    <property type="entry name" value="BLMA_like"/>
    <property type="match status" value="1"/>
</dbReference>
<dbReference type="EMBL" id="JBBHLC010000003">
    <property type="protein sequence ID" value="MEJ5861942.1"/>
    <property type="molecule type" value="Genomic_DNA"/>
</dbReference>
<dbReference type="PROSITE" id="PS51819">
    <property type="entry name" value="VOC"/>
    <property type="match status" value="1"/>
</dbReference>
<dbReference type="InterPro" id="IPR029068">
    <property type="entry name" value="Glyas_Bleomycin-R_OHBP_Dase"/>
</dbReference>
<gene>
    <name evidence="5" type="ORF">V7S98_01755</name>
</gene>
<dbReference type="Gene3D" id="3.10.180.10">
    <property type="entry name" value="2,3-Dihydroxybiphenyl 1,2-Dioxygenase, domain 1"/>
    <property type="match status" value="1"/>
</dbReference>
<name>A0ABU8QMS0_9PSED</name>